<dbReference type="GO" id="GO:0005794">
    <property type="term" value="C:Golgi apparatus"/>
    <property type="evidence" value="ECO:0007669"/>
    <property type="project" value="TreeGrafter"/>
</dbReference>
<evidence type="ECO:0000256" key="14">
    <source>
        <dbReference type="PROSITE-ProRule" id="PRU00460"/>
    </source>
</evidence>
<feature type="compositionally biased region" description="Polar residues" evidence="15">
    <location>
        <begin position="286"/>
        <end position="295"/>
    </location>
</feature>
<dbReference type="FunFam" id="2.60.120.290:FF:000008">
    <property type="entry name" value="Attractin like 1"/>
    <property type="match status" value="1"/>
</dbReference>
<dbReference type="PANTHER" id="PTHR46376">
    <property type="entry name" value="LEUCINE-ZIPPER-LIKE TRANSCRIPTIONAL REGULATOR 1"/>
    <property type="match status" value="1"/>
</dbReference>
<dbReference type="GO" id="GO:0030246">
    <property type="term" value="F:carbohydrate binding"/>
    <property type="evidence" value="ECO:0007669"/>
    <property type="project" value="UniProtKB-KW"/>
</dbReference>
<accession>A0A9Q1HMT6</accession>
<sequence>MTSEKLSETLKDVVAFVDVWSSSKTENYSKPFIQQLREMGAEVSKTFDKRVTHVVFKNGHQSTWNKAKKMGVKLVSVLWVARCKDCGEHIDEDSYPAINDESHRNPAFTKRTHRCMQPRDIPEQNPENNKSMKRKLDRMMKSLTMSSPSSPDLSPFLIDEASGIVYSPASKRASTMALRLKVMKEKRESLSRTDASDEDDSSDLDISLSDLRSSFPGSKSEGETSTFDLGDSRSDIEINRSATELPPRTDTTKQASVNRQAKKKKVKRPCPQGLHSESKGTKTQEHSSSSVQSNALECQTSLKSPAALFGEGAIAPSPAGLSLSDSRDIRKRRKSSFKCDRAENANSQTPCTVALSGESGPPVEMRQVLNTEGNDPCGQTKASKVHSLSRDCSRSAKKTLVMTSMSEDRQHTVLQVVSSLGGFSLADAVGEGTTHVVTGRPRRTLSVLLGIARGCWILSFQWILCCLEHGCWVSEEPFELSEHFPAASVCRLQQHLSAGEHQQDLFSGQPVMFVSPQSQPPTRSLTELIQLCGGTVCKTVRQAGVCIGPYKGKKPQGTRSLSEQWVLDCLTHLKELPYDSYDLDKKSECFNGTCICDKGWVGDLCQHCQGRFKLTEPSGYLTDGPINYKYKTKCTWLIEGYPNAVLRLRFNHFATECSWDHMYVYDGDSLYAPLIAVFSGLIVPEVRGNETVPEVVTTSGYALLHFFSDAAYNLTGFSIFYSINSCPNNCSGHGKCATGNAVSSRVYCECEKYWKGEACDIPYCRNNCGSPDHGYCDLTGEKLCVCNDSWQGPDCSLTVPSTESFWVLPNTKPFSPSVGRASHKAVVHGKLMWVIGGYSFNYSSFQMVLNYNLESSIWNVVPLSHGPQPRYGHSLALYQDEVLMFGGKLEGGVGNVTGELWAFSLPGRSWSQRSPVPLVPGQLFAVEGHSAHVVELDSGEAVMVVFFGYSPIYSYVSSVQEYNLRTNMWSVPETNGAIAQGGYGHSSVYDPTTRSVYVHGGYKALPANKYGLVDDLYRYEVRSRTWTVLRESGLSRYLHSSALISGVLLVFGGNTHNDTSLSNGAKCFSSDFLAYDIACDEWKVLPRPNLHRDVNRFGHSAVVSNGSMYVFGGFSSVLLNDVLVYRPPSCEAFSQERACLNAGPGVRCLWSRSRCVPWDSVHNDDGTAPATSCPPRTPGTDEQCFRYSDCSSCTSNTNGCQWCEEKKCISVTSNCTVLNPELFHQHRTPQPIAPPTSVMSERQMSLWKHGIRKSGNAVSNYTRCQVRNEQVCAKSPNCRSCSLNLNCQWDPQQQDCHALPAHLCGESWTRVGEACLRINSSRESYDNAQHYCKNLGGNIASLATSKQVDFVLEELQRYEQQEKKLSPWVGLRKINVSYWGWEDSSPFTNTSLQWLPGEPSDSGFCASLERPEVSGLKANPCTATSDGLICEKPVVSPNQNARPCKTPCSLRNSCSNCTSQAMECMWCSSTKRCVDSNAYVISFPYGQCLEWQTGDCVSQNCSGLRTCVQCLEQPDCGWCGDPSNTGRGQCVEGSHRGPMRSPGPKQSPDMLLEPALCPRDRGYDWSFITCPACQCNGHSVCVNSSVCEHCRNLTTGQHCQTCLPGYYGDPTNGGRCQACKCNGHANVCQVLTGKCYCTTKGIKGDQCQLCDSENRYLGNPLRGTCYYNLLIDYQFTFSLLQEDDHHYTAINFMATPEQTNKNLDMSINASNNFNLNITWSIGSTAGTISGEEVPIVSKTNIKDYRDRFSCEKFSFRTNPNITFYVYVSNFSWPIKIQIAFSQHNSIMDLVQFFVTFFSCFLSLLLVAAVVWKIKQTCWASRRREQLMRERQQMASRPFASVDVALELGGHQEQTEPSQGPAEGVPKPIATEPCSGSRASVLTVFMRLPRAATGVPPPGQSGLAIGSALIDTSPQKPFDIKERSLGLKNRKQHAVPHQGTCV</sequence>
<dbReference type="PROSITE" id="PS01248">
    <property type="entry name" value="EGF_LAM_1"/>
    <property type="match status" value="1"/>
</dbReference>
<feature type="domain" description="CUB" evidence="17">
    <location>
        <begin position="608"/>
        <end position="724"/>
    </location>
</feature>
<evidence type="ECO:0000259" key="19">
    <source>
        <dbReference type="PROSITE" id="PS50027"/>
    </source>
</evidence>
<feature type="domain" description="EGF-like" evidence="18">
    <location>
        <begin position="722"/>
        <end position="760"/>
    </location>
</feature>
<dbReference type="InterPro" id="IPR002049">
    <property type="entry name" value="LE_dom"/>
</dbReference>
<dbReference type="CDD" id="cd17716">
    <property type="entry name" value="BRCT_microcephalin_rpt1"/>
    <property type="match status" value="1"/>
</dbReference>
<dbReference type="InterPro" id="IPR051568">
    <property type="entry name" value="LZTR1/Attractin"/>
</dbReference>
<dbReference type="InterPro" id="IPR035914">
    <property type="entry name" value="Sperma_CUB_dom_sf"/>
</dbReference>
<dbReference type="FunFam" id="3.10.100.10:FF:000013">
    <property type="entry name" value="Attractin like 1"/>
    <property type="match status" value="1"/>
</dbReference>
<keyword evidence="2" id="KW-0880">Kelch repeat</keyword>
<evidence type="ECO:0000256" key="12">
    <source>
        <dbReference type="ARBA" id="ARBA00023292"/>
    </source>
</evidence>
<evidence type="ECO:0000256" key="9">
    <source>
        <dbReference type="ARBA" id="ARBA00023136"/>
    </source>
</evidence>
<evidence type="ECO:0000259" key="21">
    <source>
        <dbReference type="PROSITE" id="PS50172"/>
    </source>
</evidence>
<evidence type="ECO:0000256" key="15">
    <source>
        <dbReference type="SAM" id="MobiDB-lite"/>
    </source>
</evidence>
<dbReference type="Pfam" id="PF16589">
    <property type="entry name" value="BRCT_2"/>
    <property type="match status" value="1"/>
</dbReference>
<dbReference type="Pfam" id="PF23106">
    <property type="entry name" value="EGF_Teneurin"/>
    <property type="match status" value="1"/>
</dbReference>
<evidence type="ECO:0000256" key="3">
    <source>
        <dbReference type="ARBA" id="ARBA00022536"/>
    </source>
</evidence>
<evidence type="ECO:0000256" key="16">
    <source>
        <dbReference type="SAM" id="Phobius"/>
    </source>
</evidence>
<dbReference type="FunFam" id="2.120.10.80:FF:000164">
    <property type="entry name" value="Attractin-like 1"/>
    <property type="match status" value="1"/>
</dbReference>
<dbReference type="Gene3D" id="3.40.50.10190">
    <property type="entry name" value="BRCT domain"/>
    <property type="match status" value="3"/>
</dbReference>
<dbReference type="CDD" id="cd17736">
    <property type="entry name" value="BRCT_microcephalin_rpt2"/>
    <property type="match status" value="1"/>
</dbReference>
<evidence type="ECO:0000256" key="11">
    <source>
        <dbReference type="ARBA" id="ARBA00023180"/>
    </source>
</evidence>
<reference evidence="22" key="1">
    <citation type="journal article" date="2023" name="Science">
        <title>Genome structures resolve the early diversification of teleost fishes.</title>
        <authorList>
            <person name="Parey E."/>
            <person name="Louis A."/>
            <person name="Montfort J."/>
            <person name="Bouchez O."/>
            <person name="Roques C."/>
            <person name="Iampietro C."/>
            <person name="Lluch J."/>
            <person name="Castinel A."/>
            <person name="Donnadieu C."/>
            <person name="Desvignes T."/>
            <person name="Floi Bucao C."/>
            <person name="Jouanno E."/>
            <person name="Wen M."/>
            <person name="Mejri S."/>
            <person name="Dirks R."/>
            <person name="Jansen H."/>
            <person name="Henkel C."/>
            <person name="Chen W.J."/>
            <person name="Zahm M."/>
            <person name="Cabau C."/>
            <person name="Klopp C."/>
            <person name="Thompson A.W."/>
            <person name="Robinson-Rechavi M."/>
            <person name="Braasch I."/>
            <person name="Lecointre G."/>
            <person name="Bobe J."/>
            <person name="Postlethwait J.H."/>
            <person name="Berthelot C."/>
            <person name="Roest Crollius H."/>
            <person name="Guiguen Y."/>
        </authorList>
    </citation>
    <scope>NUCLEOTIDE SEQUENCE</scope>
    <source>
        <strain evidence="22">Concon-B</strain>
    </source>
</reference>
<dbReference type="Pfam" id="PF24981">
    <property type="entry name" value="Beta-prop_ATRN-LZTR1"/>
    <property type="match status" value="1"/>
</dbReference>
<feature type="compositionally biased region" description="Basic and acidic residues" evidence="15">
    <location>
        <begin position="276"/>
        <end position="285"/>
    </location>
</feature>
<keyword evidence="23" id="KW-1185">Reference proteome</keyword>
<dbReference type="InterPro" id="IPR016186">
    <property type="entry name" value="C-type_lectin-like/link_sf"/>
</dbReference>
<evidence type="ECO:0000256" key="13">
    <source>
        <dbReference type="PROSITE-ProRule" id="PRU00076"/>
    </source>
</evidence>
<dbReference type="CDD" id="cd17751">
    <property type="entry name" value="BRCT_microcephalin_rpt3"/>
    <property type="match status" value="1"/>
</dbReference>
<dbReference type="SUPFAM" id="SSF56436">
    <property type="entry name" value="C-type lectin-like"/>
    <property type="match status" value="1"/>
</dbReference>
<keyword evidence="11" id="KW-0325">Glycoprotein</keyword>
<dbReference type="InterPro" id="IPR001357">
    <property type="entry name" value="BRCT_dom"/>
</dbReference>
<dbReference type="Gene3D" id="3.10.100.10">
    <property type="entry name" value="Mannose-Binding Protein A, subunit A"/>
    <property type="match status" value="1"/>
</dbReference>
<keyword evidence="6" id="KW-0430">Lectin</keyword>
<dbReference type="SUPFAM" id="SSF117281">
    <property type="entry name" value="Kelch motif"/>
    <property type="match status" value="2"/>
</dbReference>
<dbReference type="InterPro" id="IPR016201">
    <property type="entry name" value="PSI"/>
</dbReference>
<organism evidence="22 23">
    <name type="scientific">Conger conger</name>
    <name type="common">Conger eel</name>
    <name type="synonym">Muraena conger</name>
    <dbReference type="NCBI Taxonomy" id="82655"/>
    <lineage>
        <taxon>Eukaryota</taxon>
        <taxon>Metazoa</taxon>
        <taxon>Chordata</taxon>
        <taxon>Craniata</taxon>
        <taxon>Vertebrata</taxon>
        <taxon>Euteleostomi</taxon>
        <taxon>Actinopterygii</taxon>
        <taxon>Neopterygii</taxon>
        <taxon>Teleostei</taxon>
        <taxon>Anguilliformes</taxon>
        <taxon>Congridae</taxon>
        <taxon>Conger</taxon>
    </lineage>
</organism>
<dbReference type="InterPro" id="IPR001304">
    <property type="entry name" value="C-type_lectin-like"/>
</dbReference>
<dbReference type="Gene3D" id="2.10.25.10">
    <property type="entry name" value="Laminin"/>
    <property type="match status" value="2"/>
</dbReference>
<dbReference type="CDD" id="cd00055">
    <property type="entry name" value="EGF_Lam"/>
    <property type="match status" value="1"/>
</dbReference>
<dbReference type="InterPro" id="IPR000742">
    <property type="entry name" value="EGF"/>
</dbReference>
<evidence type="ECO:0000259" key="18">
    <source>
        <dbReference type="PROSITE" id="PS50026"/>
    </source>
</evidence>
<evidence type="ECO:0000256" key="2">
    <source>
        <dbReference type="ARBA" id="ARBA00022441"/>
    </source>
</evidence>
<dbReference type="Pfam" id="PF24972">
    <property type="entry name" value="GBD_ATRN"/>
    <property type="match status" value="1"/>
</dbReference>
<keyword evidence="4 16" id="KW-0812">Transmembrane</keyword>
<dbReference type="SMART" id="SM00292">
    <property type="entry name" value="BRCT"/>
    <property type="match status" value="3"/>
</dbReference>
<gene>
    <name evidence="22" type="ORF">COCON_G00223490</name>
</gene>
<dbReference type="InterPro" id="IPR056732">
    <property type="entry name" value="GBD_ATRN"/>
</dbReference>
<dbReference type="SUPFAM" id="SSF57196">
    <property type="entry name" value="EGF/Laminin"/>
    <property type="match status" value="1"/>
</dbReference>
<dbReference type="SMART" id="SM00034">
    <property type="entry name" value="CLECT"/>
    <property type="match status" value="1"/>
</dbReference>
<keyword evidence="10 13" id="KW-1015">Disulfide bond</keyword>
<evidence type="ECO:0000256" key="1">
    <source>
        <dbReference type="ARBA" id="ARBA00004167"/>
    </source>
</evidence>
<dbReference type="GO" id="GO:0016020">
    <property type="term" value="C:membrane"/>
    <property type="evidence" value="ECO:0007669"/>
    <property type="project" value="UniProtKB-SubCell"/>
</dbReference>
<protein>
    <recommendedName>
        <fullName evidence="24">Attractin-like protein 1</fullName>
    </recommendedName>
</protein>
<dbReference type="SMART" id="SM00423">
    <property type="entry name" value="PSI"/>
    <property type="match status" value="5"/>
</dbReference>
<evidence type="ECO:0000256" key="7">
    <source>
        <dbReference type="ARBA" id="ARBA00022737"/>
    </source>
</evidence>
<dbReference type="InterPro" id="IPR036420">
    <property type="entry name" value="BRCT_dom_sf"/>
</dbReference>
<evidence type="ECO:0000256" key="6">
    <source>
        <dbReference type="ARBA" id="ARBA00022734"/>
    </source>
</evidence>
<comment type="subcellular location">
    <subcellularLocation>
        <location evidence="1">Membrane</location>
        <topology evidence="1">Single-pass membrane protein</topology>
    </subcellularLocation>
</comment>
<feature type="compositionally biased region" description="Basic and acidic residues" evidence="15">
    <location>
        <begin position="185"/>
        <end position="195"/>
    </location>
</feature>
<dbReference type="Gene3D" id="2.60.120.290">
    <property type="entry name" value="Spermadhesin, CUB domain"/>
    <property type="match status" value="1"/>
</dbReference>
<keyword evidence="3 13" id="KW-0245">EGF-like domain</keyword>
<evidence type="ECO:0000313" key="23">
    <source>
        <dbReference type="Proteomes" id="UP001152803"/>
    </source>
</evidence>
<dbReference type="SUPFAM" id="SSF49854">
    <property type="entry name" value="Spermadhesin, CUB domain"/>
    <property type="match status" value="1"/>
</dbReference>
<dbReference type="PROSITE" id="PS01180">
    <property type="entry name" value="CUB"/>
    <property type="match status" value="1"/>
</dbReference>
<evidence type="ECO:0000313" key="22">
    <source>
        <dbReference type="EMBL" id="KAJ8250427.1"/>
    </source>
</evidence>
<evidence type="ECO:0000256" key="5">
    <source>
        <dbReference type="ARBA" id="ARBA00022729"/>
    </source>
</evidence>
<dbReference type="Pfam" id="PF00533">
    <property type="entry name" value="BRCT"/>
    <property type="match status" value="1"/>
</dbReference>
<dbReference type="PROSITE" id="PS50026">
    <property type="entry name" value="EGF_3"/>
    <property type="match status" value="1"/>
</dbReference>
<feature type="compositionally biased region" description="Low complexity" evidence="15">
    <location>
        <begin position="204"/>
        <end position="214"/>
    </location>
</feature>
<dbReference type="PANTHER" id="PTHR46376:SF2">
    <property type="entry name" value="DISTRACTED, ISOFORM B"/>
    <property type="match status" value="1"/>
</dbReference>
<dbReference type="PROSITE" id="PS50041">
    <property type="entry name" value="C_TYPE_LECTIN_2"/>
    <property type="match status" value="1"/>
</dbReference>
<feature type="region of interest" description="Disordered" evidence="15">
    <location>
        <begin position="185"/>
        <end position="295"/>
    </location>
</feature>
<feature type="disulfide bond" evidence="13">
    <location>
        <begin position="750"/>
        <end position="759"/>
    </location>
</feature>
<evidence type="ECO:0000256" key="10">
    <source>
        <dbReference type="ARBA" id="ARBA00023157"/>
    </source>
</evidence>
<feature type="region of interest" description="Disordered" evidence="15">
    <location>
        <begin position="348"/>
        <end position="390"/>
    </location>
</feature>
<keyword evidence="7" id="KW-0677">Repeat</keyword>
<evidence type="ECO:0000259" key="20">
    <source>
        <dbReference type="PROSITE" id="PS50041"/>
    </source>
</evidence>
<dbReference type="Pfam" id="PF24973">
    <property type="entry name" value="EGF_LMN_ATRN"/>
    <property type="match status" value="1"/>
</dbReference>
<keyword evidence="8 16" id="KW-1133">Transmembrane helix</keyword>
<dbReference type="Pfam" id="PF01437">
    <property type="entry name" value="PSI"/>
    <property type="match status" value="1"/>
</dbReference>
<dbReference type="InterPro" id="IPR000859">
    <property type="entry name" value="CUB_dom"/>
</dbReference>
<keyword evidence="5" id="KW-0732">Signal</keyword>
<dbReference type="InterPro" id="IPR016187">
    <property type="entry name" value="CTDL_fold"/>
</dbReference>
<dbReference type="FunFam" id="2.10.25.10:FF:000079">
    <property type="entry name" value="Attractin like 1"/>
    <property type="match status" value="1"/>
</dbReference>
<dbReference type="SMART" id="SM00042">
    <property type="entry name" value="CUB"/>
    <property type="match status" value="1"/>
</dbReference>
<dbReference type="PROSITE" id="PS00022">
    <property type="entry name" value="EGF_1"/>
    <property type="match status" value="1"/>
</dbReference>
<dbReference type="InterPro" id="IPR002165">
    <property type="entry name" value="Plexin_repeat"/>
</dbReference>
<proteinExistence type="predicted"/>
<evidence type="ECO:0000259" key="17">
    <source>
        <dbReference type="PROSITE" id="PS01180"/>
    </source>
</evidence>
<keyword evidence="9 16" id="KW-0472">Membrane</keyword>
<feature type="transmembrane region" description="Helical" evidence="16">
    <location>
        <begin position="1789"/>
        <end position="1813"/>
    </location>
</feature>
<dbReference type="SMART" id="SM00180">
    <property type="entry name" value="EGF_Lam"/>
    <property type="match status" value="2"/>
</dbReference>
<dbReference type="EMBL" id="JAFJMO010000018">
    <property type="protein sequence ID" value="KAJ8250427.1"/>
    <property type="molecule type" value="Genomic_DNA"/>
</dbReference>
<comment type="caution">
    <text evidence="22">The sequence shown here is derived from an EMBL/GenBank/DDBJ whole genome shotgun (WGS) entry which is preliminary data.</text>
</comment>
<dbReference type="CDD" id="cd00041">
    <property type="entry name" value="CUB"/>
    <property type="match status" value="1"/>
</dbReference>
<feature type="disulfide bond" evidence="14">
    <location>
        <begin position="1590"/>
        <end position="1599"/>
    </location>
</feature>
<dbReference type="SUPFAM" id="SSF52113">
    <property type="entry name" value="BRCT domain"/>
    <property type="match status" value="3"/>
</dbReference>
<feature type="domain" description="Laminin EGF-like" evidence="19">
    <location>
        <begin position="1573"/>
        <end position="1618"/>
    </location>
</feature>
<dbReference type="Pfam" id="PF12738">
    <property type="entry name" value="PTCB-BRCT"/>
    <property type="match status" value="1"/>
</dbReference>
<dbReference type="FunFam" id="2.10.25.10:FF:000860">
    <property type="entry name" value="Attractin"/>
    <property type="match status" value="1"/>
</dbReference>
<keyword evidence="12 14" id="KW-0424">Laminin EGF-like domain</keyword>
<dbReference type="Proteomes" id="UP001152803">
    <property type="component" value="Unassembled WGS sequence"/>
</dbReference>
<feature type="domain" description="C-type lectin" evidence="20">
    <location>
        <begin position="1311"/>
        <end position="1431"/>
    </location>
</feature>
<dbReference type="InterPro" id="IPR056863">
    <property type="entry name" value="LMN_ATRN_NET-like_EGF"/>
</dbReference>
<evidence type="ECO:0000256" key="4">
    <source>
        <dbReference type="ARBA" id="ARBA00022692"/>
    </source>
</evidence>
<dbReference type="Gene3D" id="2.120.10.80">
    <property type="entry name" value="Kelch-type beta propeller"/>
    <property type="match status" value="2"/>
</dbReference>
<feature type="domain" description="BRCT" evidence="21">
    <location>
        <begin position="400"/>
        <end position="480"/>
    </location>
</feature>
<dbReference type="PROSITE" id="PS50172">
    <property type="entry name" value="BRCT"/>
    <property type="match status" value="3"/>
</dbReference>
<dbReference type="Pfam" id="PF00059">
    <property type="entry name" value="Lectin_C"/>
    <property type="match status" value="1"/>
</dbReference>
<name>A0A9Q1HMT6_CONCO</name>
<evidence type="ECO:0000256" key="8">
    <source>
        <dbReference type="ARBA" id="ARBA00022989"/>
    </source>
</evidence>
<feature type="disulfide bond" evidence="13">
    <location>
        <begin position="726"/>
        <end position="736"/>
    </location>
</feature>
<evidence type="ECO:0008006" key="24">
    <source>
        <dbReference type="Google" id="ProtNLM"/>
    </source>
</evidence>
<feature type="domain" description="BRCT" evidence="21">
    <location>
        <begin position="5"/>
        <end position="97"/>
    </location>
</feature>
<dbReference type="PROSITE" id="PS50027">
    <property type="entry name" value="EGF_LAM_2"/>
    <property type="match status" value="1"/>
</dbReference>
<feature type="domain" description="BRCT" evidence="21">
    <location>
        <begin position="501"/>
        <end position="583"/>
    </location>
</feature>
<feature type="disulfide bond" evidence="14">
    <location>
        <begin position="1602"/>
        <end position="1616"/>
    </location>
</feature>
<comment type="caution">
    <text evidence="13">Lacks conserved residue(s) required for the propagation of feature annotation.</text>
</comment>
<dbReference type="OrthoDB" id="9998912at2759"/>
<dbReference type="InterPro" id="IPR056737">
    <property type="entry name" value="Beta-prop_ATRN-MKLN-like"/>
</dbReference>
<dbReference type="Pfam" id="PF00431">
    <property type="entry name" value="CUB"/>
    <property type="match status" value="1"/>
</dbReference>
<dbReference type="InterPro" id="IPR015915">
    <property type="entry name" value="Kelch-typ_b-propeller"/>
</dbReference>